<protein>
    <submittedName>
        <fullName evidence="3">Uncharacterized protein</fullName>
    </submittedName>
</protein>
<sequence>MSDYQPSPTLDTEFGESDDGQDDSSEESSGSKDNVFKSRLKEPQAGGKLLISFQETADPGQNLRWGFIRLQSVQRIVSNLPQDQFHSLGLQAALSIPFPEPQLINALLLARRRIRDVHGRLAFAVKNYVEGLQQYDWAQLTVDCLSQEVWFLRTHILHRKRSRTFLTFAGQLLTWLFMHKGLIPAPLPAEQQPQPAPPSVTKLNIVSAQAELENLRTELQQAKEAADSIKSDISAKDVEIVQLQKSLHNFQTFRKPLLISPDAARCKFLILGLEGILCNIATTEADMETARKLNWPVLHHKDGWIVPHTGLKFFIDKVLAMFTVLIWSTRTRESTMSILAELEKQDFLLTDVST</sequence>
<reference evidence="3 4" key="1">
    <citation type="submission" date="2024-09" db="EMBL/GenBank/DDBJ databases">
        <title>Chromosome-scale assembly of Riccia sorocarpa.</title>
        <authorList>
            <person name="Paukszto L."/>
        </authorList>
    </citation>
    <scope>NUCLEOTIDE SEQUENCE [LARGE SCALE GENOMIC DNA]</scope>
    <source>
        <strain evidence="3">LP-2024</strain>
        <tissue evidence="3">Aerial parts of the thallus</tissue>
    </source>
</reference>
<feature type="compositionally biased region" description="Acidic residues" evidence="2">
    <location>
        <begin position="13"/>
        <end position="26"/>
    </location>
</feature>
<evidence type="ECO:0000313" key="4">
    <source>
        <dbReference type="Proteomes" id="UP001633002"/>
    </source>
</evidence>
<organism evidence="3 4">
    <name type="scientific">Riccia sorocarpa</name>
    <dbReference type="NCBI Taxonomy" id="122646"/>
    <lineage>
        <taxon>Eukaryota</taxon>
        <taxon>Viridiplantae</taxon>
        <taxon>Streptophyta</taxon>
        <taxon>Embryophyta</taxon>
        <taxon>Marchantiophyta</taxon>
        <taxon>Marchantiopsida</taxon>
        <taxon>Marchantiidae</taxon>
        <taxon>Marchantiales</taxon>
        <taxon>Ricciaceae</taxon>
        <taxon>Riccia</taxon>
    </lineage>
</organism>
<dbReference type="AlphaFoldDB" id="A0ABD3HF51"/>
<keyword evidence="1" id="KW-0175">Coiled coil</keyword>
<feature type="compositionally biased region" description="Polar residues" evidence="2">
    <location>
        <begin position="1"/>
        <end position="10"/>
    </location>
</feature>
<feature type="coiled-coil region" evidence="1">
    <location>
        <begin position="205"/>
        <end position="232"/>
    </location>
</feature>
<accession>A0ABD3HF51</accession>
<evidence type="ECO:0000256" key="2">
    <source>
        <dbReference type="SAM" id="MobiDB-lite"/>
    </source>
</evidence>
<dbReference type="Gene3D" id="3.40.50.1000">
    <property type="entry name" value="HAD superfamily/HAD-like"/>
    <property type="match status" value="1"/>
</dbReference>
<keyword evidence="4" id="KW-1185">Reference proteome</keyword>
<dbReference type="InterPro" id="IPR023214">
    <property type="entry name" value="HAD_sf"/>
</dbReference>
<dbReference type="Proteomes" id="UP001633002">
    <property type="component" value="Unassembled WGS sequence"/>
</dbReference>
<proteinExistence type="predicted"/>
<evidence type="ECO:0000256" key="1">
    <source>
        <dbReference type="SAM" id="Coils"/>
    </source>
</evidence>
<gene>
    <name evidence="3" type="ORF">R1sor_015830</name>
</gene>
<comment type="caution">
    <text evidence="3">The sequence shown here is derived from an EMBL/GenBank/DDBJ whole genome shotgun (WGS) entry which is preliminary data.</text>
</comment>
<name>A0ABD3HF51_9MARC</name>
<evidence type="ECO:0000313" key="3">
    <source>
        <dbReference type="EMBL" id="KAL3689521.1"/>
    </source>
</evidence>
<feature type="region of interest" description="Disordered" evidence="2">
    <location>
        <begin position="1"/>
        <end position="38"/>
    </location>
</feature>
<dbReference type="EMBL" id="JBJQOH010000004">
    <property type="protein sequence ID" value="KAL3689521.1"/>
    <property type="molecule type" value="Genomic_DNA"/>
</dbReference>